<dbReference type="PRINTS" id="PR00779">
    <property type="entry name" value="INSP3RECEPTR"/>
</dbReference>
<dbReference type="AlphaFoldDB" id="A0A9X8EB47"/>
<evidence type="ECO:0008006" key="6">
    <source>
        <dbReference type="Google" id="ProtNLM"/>
    </source>
</evidence>
<dbReference type="Gene3D" id="2.80.10.50">
    <property type="match status" value="2"/>
</dbReference>
<sequence>MERVPRRHEANALYEGDTIYLKIDGEGNVHSDGFVDERLGCIEMTSQHDAAQELEGCLFKVLPKLSYEAHKALQRIKSQFAEGSDKYILMAQQAKVESDLNATVCRRTGDDGQVVLYGQTIQLQHVRSGKFLTSRVKTLADLTLQEEGSTKCWFTFLPRYKTRSVGSSVEFNDAVCVSRAKYTKHFLHLSQRSYPRDQLQRKEVNMNAKETIVKVIKYAAATPDAGRALQAGKLYRIFHLEGQGYVTMSANPNAATKPPYLRLVRPATTYNAPENLTLKSLFVLEKANPLEGGRVTNWDDKCRLRHLATGTTIVPKG</sequence>
<dbReference type="InterPro" id="IPR036300">
    <property type="entry name" value="MIR_dom_sf"/>
</dbReference>
<keyword evidence="1" id="KW-0677">Repeat</keyword>
<accession>A0A9X8EB47</accession>
<evidence type="ECO:0000259" key="3">
    <source>
        <dbReference type="Pfam" id="PF08709"/>
    </source>
</evidence>
<dbReference type="GO" id="GO:0070679">
    <property type="term" value="F:inositol 1,4,5 trisphosphate binding"/>
    <property type="evidence" value="ECO:0007669"/>
    <property type="project" value="InterPro"/>
</dbReference>
<protein>
    <recommendedName>
        <fullName evidence="6">MIR domain-containing protein</fullName>
    </recommendedName>
</protein>
<dbReference type="Proteomes" id="UP000275652">
    <property type="component" value="Unassembled WGS sequence"/>
</dbReference>
<dbReference type="PANTHER" id="PTHR13715:SF99">
    <property type="entry name" value="INOSITOL 1,4,5-TRISPHOSPHATE RECEPTOR-LIKE PROTEIN A"/>
    <property type="match status" value="1"/>
</dbReference>
<gene>
    <name evidence="4" type="ORF">DYB28_001141</name>
</gene>
<dbReference type="InterPro" id="IPR000493">
    <property type="entry name" value="InsP3_rcpt"/>
</dbReference>
<dbReference type="Pfam" id="PF08709">
    <property type="entry name" value="Ins145_P3_rec"/>
    <property type="match status" value="1"/>
</dbReference>
<dbReference type="GO" id="GO:0005220">
    <property type="term" value="F:inositol 1,4,5-trisphosphate-gated calcium channel activity"/>
    <property type="evidence" value="ECO:0007669"/>
    <property type="project" value="InterPro"/>
</dbReference>
<evidence type="ECO:0000313" key="5">
    <source>
        <dbReference type="Proteomes" id="UP000275652"/>
    </source>
</evidence>
<dbReference type="PANTHER" id="PTHR13715">
    <property type="entry name" value="RYANODINE RECEPTOR AND IP3 RECEPTOR"/>
    <property type="match status" value="1"/>
</dbReference>
<dbReference type="InterPro" id="IPR014821">
    <property type="entry name" value="Ins145_P3_rcpt"/>
</dbReference>
<feature type="non-terminal residue" evidence="4">
    <location>
        <position position="1"/>
    </location>
</feature>
<evidence type="ECO:0000256" key="1">
    <source>
        <dbReference type="ARBA" id="ARBA00022737"/>
    </source>
</evidence>
<name>A0A9X8EB47_APHAT</name>
<dbReference type="InterPro" id="IPR016093">
    <property type="entry name" value="MIR_motif"/>
</dbReference>
<comment type="caution">
    <text evidence="4">The sequence shown here is derived from an EMBL/GenBank/DDBJ whole genome shotgun (WGS) entry which is preliminary data.</text>
</comment>
<dbReference type="SUPFAM" id="SSF82109">
    <property type="entry name" value="MIR domain"/>
    <property type="match status" value="2"/>
</dbReference>
<dbReference type="GO" id="GO:0005783">
    <property type="term" value="C:endoplasmic reticulum"/>
    <property type="evidence" value="ECO:0007669"/>
    <property type="project" value="InterPro"/>
</dbReference>
<dbReference type="InterPro" id="IPR015925">
    <property type="entry name" value="Ryanodine_IP3_receptor"/>
</dbReference>
<reference evidence="4 5" key="1">
    <citation type="journal article" date="2018" name="J. Invertebr. Pathol.">
        <title>New genotyping method for the causative agent of crayfish plague (Aphanomyces astaci) based on whole genome data.</title>
        <authorList>
            <person name="Minardi D."/>
            <person name="Studholme D.J."/>
            <person name="van der Giezen M."/>
            <person name="Pretto T."/>
            <person name="Oidtmann B."/>
        </authorList>
    </citation>
    <scope>NUCLEOTIDE SEQUENCE [LARGE SCALE GENOMIC DNA]</scope>
    <source>
        <strain evidence="4 5">KB13</strain>
    </source>
</reference>
<evidence type="ECO:0000313" key="4">
    <source>
        <dbReference type="EMBL" id="RLO12028.1"/>
    </source>
</evidence>
<dbReference type="Pfam" id="PF02815">
    <property type="entry name" value="MIR"/>
    <property type="match status" value="1"/>
</dbReference>
<proteinExistence type="predicted"/>
<organism evidence="4 5">
    <name type="scientific">Aphanomyces astaci</name>
    <name type="common">Crayfish plague agent</name>
    <dbReference type="NCBI Taxonomy" id="112090"/>
    <lineage>
        <taxon>Eukaryota</taxon>
        <taxon>Sar</taxon>
        <taxon>Stramenopiles</taxon>
        <taxon>Oomycota</taxon>
        <taxon>Saprolegniomycetes</taxon>
        <taxon>Saprolegniales</taxon>
        <taxon>Verrucalvaceae</taxon>
        <taxon>Aphanomyces</taxon>
    </lineage>
</organism>
<evidence type="ECO:0000259" key="2">
    <source>
        <dbReference type="Pfam" id="PF02815"/>
    </source>
</evidence>
<dbReference type="EMBL" id="QUTI01014576">
    <property type="protein sequence ID" value="RLO12028.1"/>
    <property type="molecule type" value="Genomic_DNA"/>
</dbReference>
<feature type="domain" description="MIR" evidence="2">
    <location>
        <begin position="229"/>
        <end position="311"/>
    </location>
</feature>
<feature type="domain" description="Inositol 1,4,5-trisphosphate/ryanodine receptor" evidence="3">
    <location>
        <begin position="12"/>
        <end position="215"/>
    </location>
</feature>